<dbReference type="HOGENOM" id="CLU_119370_0_0_2"/>
<reference evidence="1 2" key="1">
    <citation type="submission" date="2011-10" db="EMBL/GenBank/DDBJ databases">
        <title>The Improved High-Quality Draft genome of Methanoplanus limicola DSM 2279.</title>
        <authorList>
            <consortium name="US DOE Joint Genome Institute (JGI-PGF)"/>
            <person name="Lucas S."/>
            <person name="Copeland A."/>
            <person name="Lapidus A."/>
            <person name="Glavina del Rio T."/>
            <person name="Dalin E."/>
            <person name="Tice H."/>
            <person name="Bruce D."/>
            <person name="Goodwin L."/>
            <person name="Pitluck S."/>
            <person name="Peters L."/>
            <person name="Mikhailova N."/>
            <person name="Lu M."/>
            <person name="Kyrpides N."/>
            <person name="Mavromatis K."/>
            <person name="Ivanova N."/>
            <person name="Markowitz V."/>
            <person name="Cheng J.-F."/>
            <person name="Hugenholtz P."/>
            <person name="Woyke T."/>
            <person name="Wu D."/>
            <person name="Wirth R."/>
            <person name="Brambilla E.-M."/>
            <person name="Klenk H.-P."/>
            <person name="Eisen J.A."/>
        </authorList>
    </citation>
    <scope>NUCLEOTIDE SEQUENCE [LARGE SCALE GENOMIC DNA]</scope>
    <source>
        <strain evidence="1 2">DSM 2279</strain>
    </source>
</reference>
<dbReference type="OrthoDB" id="359269at2157"/>
<name>H1Z1D5_9EURY</name>
<sequence>MFFDDDNEFEAEGRLESLILVMLGISDEGMSYTVFEKMLFNAYNNGLSAYFERRFTPSELGASSVDVREAVESPIFNDEEFMYTEPDEGDRLSGGYVGLTEYGRNIAGQIIIKMKLDPETINRYIVMKRLVNEQSIFSDEEVLLLNFRKFPKMAVRSEIYDDIYDRREEIADGMLKKGFISRGTYNTLTKKKWHMDKTYGKGKKR</sequence>
<dbReference type="AlphaFoldDB" id="H1Z1D5"/>
<dbReference type="STRING" id="937775.Metlim_2221"/>
<dbReference type="InParanoid" id="H1Z1D5"/>
<gene>
    <name evidence="1" type="ORF">Metlim_2221</name>
</gene>
<evidence type="ECO:0000313" key="2">
    <source>
        <dbReference type="Proteomes" id="UP000005741"/>
    </source>
</evidence>
<proteinExistence type="predicted"/>
<keyword evidence="2" id="KW-1185">Reference proteome</keyword>
<evidence type="ECO:0000313" key="1">
    <source>
        <dbReference type="EMBL" id="EHQ36282.1"/>
    </source>
</evidence>
<dbReference type="Proteomes" id="UP000005741">
    <property type="component" value="Chromosome"/>
</dbReference>
<dbReference type="EMBL" id="CM001436">
    <property type="protein sequence ID" value="EHQ36282.1"/>
    <property type="molecule type" value="Genomic_DNA"/>
</dbReference>
<organism evidence="1 2">
    <name type="scientific">Methanoplanus limicola DSM 2279</name>
    <dbReference type="NCBI Taxonomy" id="937775"/>
    <lineage>
        <taxon>Archaea</taxon>
        <taxon>Methanobacteriati</taxon>
        <taxon>Methanobacteriota</taxon>
        <taxon>Stenosarchaea group</taxon>
        <taxon>Methanomicrobia</taxon>
        <taxon>Methanomicrobiales</taxon>
        <taxon>Methanomicrobiaceae</taxon>
        <taxon>Methanoplanus</taxon>
    </lineage>
</organism>
<protein>
    <submittedName>
        <fullName evidence="1">Uncharacterized protein</fullName>
    </submittedName>
</protein>
<dbReference type="RefSeq" id="WP_004078538.1">
    <property type="nucleotide sequence ID" value="NZ_CM001436.1"/>
</dbReference>
<accession>H1Z1D5</accession>